<dbReference type="NCBIfam" id="TIGR03696">
    <property type="entry name" value="Rhs_assc_core"/>
    <property type="match status" value="1"/>
</dbReference>
<sequence>MPPANNNNALAHRLAAGGLYSQASNFLAHVSTGVDPRTGQFTLSAKLPGLQANNLAGPVVSLSLRFSPLESHSDVGFGYGWQLGVSMLDLNTNRLSLVTGEQFRLDRHKSDFSDNGLLAFHDQKLRSFVVRQIGIDGRMFRVEHKSGDTEWLEVQERSGLALVVQMRSPQGRQAFFKWLPRGDGQFDLESIWDERGPALPLLKVVTNREGVIFSAFPGTDSESAITLQRVNGQLTYLILPDGDSRWTFEYLSDPDSGLLFPNRVRGPLGSEDTMTYATGDQGHRLPPGAPIQWLPRINSHRHAPGAGQPEIYREYTYVGTSNFLGGDVAPPGGWQDGTDNLYRMTNYHYTSIETVMNAKGEILATAERTWNRFHLQITEVMTRYSSLLQNGQMITQQKTITHKTVYGDDPHKSWEEQPAWFQLPVAASKIYTDGVQLPREIREETDYDDYGNILQKRYSDGRVETSNYYPLNGGDGCPDDGGLFVRWIENKTLTPATPAAGALPIKTTYQYSLLPRRNPDDVQSLVAHLETAVALALPQEQLIGITEQIWDTDIDSAFFGQPVQTVNTYNGFVTTTTFKRILDAEGVGEIQTRTGHDGLAVNTSTLRNSLTGLTLAEVNENGVKTTFAYDLLGRVVMRTSSAGSPYEVTNKCSYSTAGSNHKGPVFVEESDITRQKLRRYLDGSGRTVREERQDIDITGEAFCEVWSCTYDHDGNVCTETAQDWLPGRDNPIRLTTTNEPDSWGQVAVKRQPDGTSHHANFDPISLNSRHWQQDRNGKSSGETEVIRNLAGKVEKVTLREPSADNGEPGAVLRTESWTFDGLYRPIGHKVEADGLTTLTRIERDVLGRTTAFIREDSTIVRWTYAAHSEGEHPVKVTLTSPDGREQVLAEQTFDSLGRPVSRRSGDQTETLHYLEGQLPPASATQSDGRLVRLSYERFLDNALISAVPEGDRGVSYQFRPPEGFLTQVTGGLGVIKHEYSEAGRLIKEDWTVANETHTNTSRQSLLGRALGFTDVGGTEHLVEYDDFGRPTVQKSGSVIVTSDYDAAGRVHIITTLDTEKNKSLQQTLSYDAFGRELKRTWLSNGSGSDQATAQTLTYTGRDKVASRRWEMADVLRSDEHYTYDLRGRLLTTSASGPDAPLDKRTGKRIRQQMFTLNDLDGYQQLETTYADNTRNTMTFTYDDFAPDRPISIIHRGVQDIDIDLAWDVAGRLKTERHNGVLYRQLEWDSNGRVRKITENGVISHYRYDPLGRLAEQEIEGANARRFYAGNQVVNERSANGALLTLVRSANAVFAESRLSESIRSVLLTGTDGQGSVRLENDSENRLISYTAHGSDDGSAHSRIGYAGELRDLATSLYHPGSYRPYSPELMLFLAPDSRSPMDEGGLNRYAYCGADPINRIDPAGQSFWSWLGVIVATVTGAVLMAASFGVFAPVGAAMIAAVAGVMTAASTGAVISAVVIGAVAVAKTMTFIVVVAVASASLGSISLLTGLAVPIMEETGNRQAAEILGWISLGTGLASSVTLLAPSAIKASNKVMSLVGKWARAANTSAAKDFSMSAGNVLYAPPGQPPVVFYDDLYGQGILAYQTHGNPAGQLMDTSGVMRPASYVAMTDIAPRLTGLNRAPDEPILLLACFSGRSGAAQEVANALQRPVIGFPEANAVYIRNYSTMNELWRADDYYPNANLITQDASGTIAWIQRLFGVQNREVAPMRRYTPNL</sequence>
<keyword evidence="2" id="KW-0812">Transmembrane</keyword>
<keyword evidence="2" id="KW-0472">Membrane</keyword>
<evidence type="ECO:0000259" key="3">
    <source>
        <dbReference type="Pfam" id="PF25023"/>
    </source>
</evidence>
<dbReference type="Pfam" id="PF25023">
    <property type="entry name" value="TEN_YD-shell"/>
    <property type="match status" value="1"/>
</dbReference>
<organism evidence="4 5">
    <name type="scientific">Pseudomonas glycinae</name>
    <dbReference type="NCBI Taxonomy" id="1785145"/>
    <lineage>
        <taxon>Bacteria</taxon>
        <taxon>Pseudomonadati</taxon>
        <taxon>Pseudomonadota</taxon>
        <taxon>Gammaproteobacteria</taxon>
        <taxon>Pseudomonadales</taxon>
        <taxon>Pseudomonadaceae</taxon>
        <taxon>Pseudomonas</taxon>
    </lineage>
</organism>
<feature type="transmembrane region" description="Helical" evidence="2">
    <location>
        <begin position="1471"/>
        <end position="1495"/>
    </location>
</feature>
<dbReference type="PANTHER" id="PTHR32305:SF15">
    <property type="entry name" value="PROTEIN RHSA-RELATED"/>
    <property type="match status" value="1"/>
</dbReference>
<dbReference type="InterPro" id="IPR022385">
    <property type="entry name" value="Rhs_assc_core"/>
</dbReference>
<accession>A0ABN4MR74</accession>
<proteinExistence type="predicted"/>
<dbReference type="PANTHER" id="PTHR32305">
    <property type="match status" value="1"/>
</dbReference>
<dbReference type="Gene3D" id="2.180.10.10">
    <property type="entry name" value="RHS repeat-associated core"/>
    <property type="match status" value="2"/>
</dbReference>
<feature type="transmembrane region" description="Helical" evidence="2">
    <location>
        <begin position="1507"/>
        <end position="1529"/>
    </location>
</feature>
<feature type="transmembrane region" description="Helical" evidence="2">
    <location>
        <begin position="1407"/>
        <end position="1432"/>
    </location>
</feature>
<reference evidence="4" key="1">
    <citation type="submission" date="2017-12" db="EMBL/GenBank/DDBJ databases">
        <title>Pseudomonas sp. MS586 complete sequence.</title>
        <authorList>
            <person name="Lu S."/>
            <person name="Deng P."/>
        </authorList>
    </citation>
    <scope>NUCLEOTIDE SEQUENCE</scope>
    <source>
        <strain evidence="4">MS586</strain>
    </source>
</reference>
<evidence type="ECO:0000256" key="2">
    <source>
        <dbReference type="SAM" id="Phobius"/>
    </source>
</evidence>
<name>A0ABN4MR74_9PSED</name>
<dbReference type="RefSeq" id="WP_064382090.1">
    <property type="nucleotide sequence ID" value="NZ_CP014205.2"/>
</dbReference>
<dbReference type="Proteomes" id="UP000075187">
    <property type="component" value="Chromosome"/>
</dbReference>
<protein>
    <recommendedName>
        <fullName evidence="3">Teneurin-like YD-shell domain-containing protein</fullName>
    </recommendedName>
</protein>
<evidence type="ECO:0000313" key="5">
    <source>
        <dbReference type="Proteomes" id="UP000075187"/>
    </source>
</evidence>
<evidence type="ECO:0000313" key="4">
    <source>
        <dbReference type="EMBL" id="AMQ84803.1"/>
    </source>
</evidence>
<keyword evidence="5" id="KW-1185">Reference proteome</keyword>
<keyword evidence="1" id="KW-0677">Repeat</keyword>
<dbReference type="InterPro" id="IPR056823">
    <property type="entry name" value="TEN-like_YD-shell"/>
</dbReference>
<feature type="transmembrane region" description="Helical" evidence="2">
    <location>
        <begin position="1439"/>
        <end position="1465"/>
    </location>
</feature>
<dbReference type="InterPro" id="IPR050708">
    <property type="entry name" value="T6SS_VgrG/RHS"/>
</dbReference>
<dbReference type="EMBL" id="CP014205">
    <property type="protein sequence ID" value="AMQ84803.1"/>
    <property type="molecule type" value="Genomic_DNA"/>
</dbReference>
<gene>
    <name evidence="4" type="ORF">AWU82_16285</name>
</gene>
<keyword evidence="2" id="KW-1133">Transmembrane helix</keyword>
<evidence type="ECO:0000256" key="1">
    <source>
        <dbReference type="ARBA" id="ARBA00022737"/>
    </source>
</evidence>
<feature type="domain" description="Teneurin-like YD-shell" evidence="3">
    <location>
        <begin position="1022"/>
        <end position="1378"/>
    </location>
</feature>